<keyword evidence="2" id="KW-1185">Reference proteome</keyword>
<name>A0A9W8QSE2_9HYPO</name>
<organism evidence="1 2">
    <name type="scientific">Fusarium falciforme</name>
    <dbReference type="NCBI Taxonomy" id="195108"/>
    <lineage>
        <taxon>Eukaryota</taxon>
        <taxon>Fungi</taxon>
        <taxon>Dikarya</taxon>
        <taxon>Ascomycota</taxon>
        <taxon>Pezizomycotina</taxon>
        <taxon>Sordariomycetes</taxon>
        <taxon>Hypocreomycetidae</taxon>
        <taxon>Hypocreales</taxon>
        <taxon>Nectriaceae</taxon>
        <taxon>Fusarium</taxon>
        <taxon>Fusarium solani species complex</taxon>
    </lineage>
</organism>
<dbReference type="AlphaFoldDB" id="A0A9W8QSE2"/>
<dbReference type="InterPro" id="IPR012338">
    <property type="entry name" value="Beta-lactam/transpept-like"/>
</dbReference>
<evidence type="ECO:0000313" key="2">
    <source>
        <dbReference type="Proteomes" id="UP001152087"/>
    </source>
</evidence>
<sequence length="115" mass="12402">MARVFVLLAQGGELDGVRILSKDCIKTFTEPREGVRDLDKVILIPVWCGKAGYFLGGQPGASSPLVLNHPDVLYSPGAGGSYAWADLRDNVSVAICHNNLDMGIIFEPEPMYGPI</sequence>
<dbReference type="Gene3D" id="3.40.710.10">
    <property type="entry name" value="DD-peptidase/beta-lactamase superfamily"/>
    <property type="match status" value="1"/>
</dbReference>
<dbReference type="SUPFAM" id="SSF56601">
    <property type="entry name" value="beta-lactamase/transpeptidase-like"/>
    <property type="match status" value="1"/>
</dbReference>
<accession>A0A9W8QSE2</accession>
<gene>
    <name evidence="1" type="ORF">NW755_013916</name>
</gene>
<protein>
    <submittedName>
        <fullName evidence="1">Uncharacterized protein</fullName>
    </submittedName>
</protein>
<feature type="non-terminal residue" evidence="1">
    <location>
        <position position="115"/>
    </location>
</feature>
<proteinExistence type="predicted"/>
<dbReference type="Proteomes" id="UP001152087">
    <property type="component" value="Unassembled WGS sequence"/>
</dbReference>
<reference evidence="1" key="1">
    <citation type="submission" date="2022-09" db="EMBL/GenBank/DDBJ databases">
        <title>Fusarium specimens isolated from Avocado Roots.</title>
        <authorList>
            <person name="Stajich J."/>
            <person name="Roper C."/>
            <person name="Heimlech-Rivalta G."/>
        </authorList>
    </citation>
    <scope>NUCLEOTIDE SEQUENCE</scope>
    <source>
        <strain evidence="1">A02</strain>
    </source>
</reference>
<dbReference type="EMBL" id="JAOQAV010000113">
    <property type="protein sequence ID" value="KAJ4177320.1"/>
    <property type="molecule type" value="Genomic_DNA"/>
</dbReference>
<evidence type="ECO:0000313" key="1">
    <source>
        <dbReference type="EMBL" id="KAJ4177320.1"/>
    </source>
</evidence>
<comment type="caution">
    <text evidence="1">The sequence shown here is derived from an EMBL/GenBank/DDBJ whole genome shotgun (WGS) entry which is preliminary data.</text>
</comment>